<dbReference type="GO" id="GO:0007224">
    <property type="term" value="P:smoothened signaling pathway"/>
    <property type="evidence" value="ECO:0007669"/>
    <property type="project" value="InterPro"/>
</dbReference>
<feature type="coiled-coil region" evidence="10">
    <location>
        <begin position="1140"/>
        <end position="1309"/>
    </location>
</feature>
<keyword evidence="3" id="KW-1003">Cell membrane</keyword>
<accession>A0A7J7J4E1</accession>
<keyword evidence="4" id="KW-0963">Cytoplasm</keyword>
<keyword evidence="7 11" id="KW-0472">Membrane</keyword>
<name>A0A7J7J4E1_BUGNE</name>
<evidence type="ECO:0000313" key="12">
    <source>
        <dbReference type="EMBL" id="KAF6021022.1"/>
    </source>
</evidence>
<dbReference type="GO" id="GO:0098797">
    <property type="term" value="C:plasma membrane protein complex"/>
    <property type="evidence" value="ECO:0007669"/>
    <property type="project" value="TreeGrafter"/>
</dbReference>
<dbReference type="OrthoDB" id="8852462at2759"/>
<keyword evidence="9" id="KW-0966">Cell projection</keyword>
<keyword evidence="13" id="KW-1185">Reference proteome</keyword>
<evidence type="ECO:0000256" key="8">
    <source>
        <dbReference type="ARBA" id="ARBA00023212"/>
    </source>
</evidence>
<evidence type="ECO:0000256" key="3">
    <source>
        <dbReference type="ARBA" id="ARBA00022475"/>
    </source>
</evidence>
<evidence type="ECO:0000256" key="9">
    <source>
        <dbReference type="ARBA" id="ARBA00023273"/>
    </source>
</evidence>
<feature type="coiled-coil region" evidence="10">
    <location>
        <begin position="1037"/>
        <end position="1105"/>
    </location>
</feature>
<dbReference type="PANTHER" id="PTHR16795:SF14">
    <property type="entry name" value="LIMBIN"/>
    <property type="match status" value="1"/>
</dbReference>
<dbReference type="InterPro" id="IPR026501">
    <property type="entry name" value="Limbin/EVC"/>
</dbReference>
<keyword evidence="5 11" id="KW-0812">Transmembrane</keyword>
<dbReference type="EMBL" id="VXIV02003139">
    <property type="protein sequence ID" value="KAF6021022.1"/>
    <property type="molecule type" value="Genomic_DNA"/>
</dbReference>
<evidence type="ECO:0000256" key="10">
    <source>
        <dbReference type="SAM" id="Coils"/>
    </source>
</evidence>
<dbReference type="Proteomes" id="UP000593567">
    <property type="component" value="Unassembled WGS sequence"/>
</dbReference>
<feature type="coiled-coil region" evidence="10">
    <location>
        <begin position="1345"/>
        <end position="1419"/>
    </location>
</feature>
<comment type="subcellular location">
    <subcellularLocation>
        <location evidence="2">Cell membrane</location>
        <topology evidence="2">Single-pass membrane protein</topology>
    </subcellularLocation>
    <subcellularLocation>
        <location evidence="1">Cytoplasm</location>
        <location evidence="1">Cytoskeleton</location>
        <location evidence="1">Cilium basal body</location>
    </subcellularLocation>
</comment>
<feature type="coiled-coil region" evidence="10">
    <location>
        <begin position="948"/>
        <end position="1005"/>
    </location>
</feature>
<evidence type="ECO:0000256" key="1">
    <source>
        <dbReference type="ARBA" id="ARBA00004120"/>
    </source>
</evidence>
<sequence>MSWEEASLHSAISPIDISGANLTFYESADGAWIMDFVVYNDTMLSPSEELLISIPFTWRFAYYLPSYIEEHIAISLTPFDWSYKDVVMEDTYLYDLYNLTNNSISNLDVIYEPTDAAFEYVSSLTLKDNCSLNNPYAVTQSYNGLVNCSTCLQPNPDLEVSSYGTMEVIQSGAGLSCTSVSAGNLVNAVSGDVIEFSFSIGHSWWSVENATDLRVVLDSSAHCNINELNITAPLPNGTLDRLIKVVPTNERTWTVDLPFFSADVGDVVIIGTCTLQDSIPLGKKRINITTDFSWSSESMNEEVISERCTEVVRSETSRYLSLTRISVFPLSGISEKLHKFFHLLVSRLEHSMMSLFLLVSAADQFRGSCMYRNQFDYNVTFLMARFNLRLELDGVVLGEETITKSDNAVSVSEVSKKRRRRFVGPNQLAVNAGTVVNPASRGAPAIINISAVFYPTGSSQFPSSVQTSAFLSYAGSQAQIGSVISSNTAGPLLNITKETKYGTQARRSIAVTVTVEHLSNSTGPAYDVVILEAEDGFNIDGSFQYSPSNVSDIGFYTNGGVRLEVDEFKANTGPIVVSFEADALGDADFPEGTSYNDAILRYRTTKSPSAVGSLTVEQKVSSCTERVSIETETTERKTGIINLIIAVVVISGFLIGLLLVPLVIFIVLIIMKKAGKGNLATSVGPSATDYQSIAKQKKTNALLLDEGQKLKHGFNLSMVAVDDSIVSILALKDRFTTNRELDNLDIQATVEVDKRMEAQRLKSMDDLLKQILLGMVKNGDITKQQYDQQMSVFVKSVKELDVRLVAEYNVAITEFTRRQATHNRNHLGDLLDKQRADKAALLSKVDMMSDDEKKELTRSVDAQCQIEQDDLSYRLKLEQDEEAEKIRKEFSLKRRIQMKELQQATLNELKSKTEMPDEMAAWLMKEHANNVAHLEKIHDDELCRQKLVLEEKLAKRRALAELSDLEEKNQSELLNTIAGGQMDILKRAKKKKMLSTEEAREKSEEIMGDLMKYKQSMEMDMAKQESALHSRLSELKKKQLAAKVKDQENELNAFNQKCQKQEQEHQKSGESLSPVSVAEERLELIARHEIDLASTEIQIDQQNANELKDLRSKMNQTYKNRLMEREKKLLEELRSDGLTDDQMEAILEEHNSDIETLEARHLQTYQQQDENLKMRLKKRRRDWEKRMAQEQEEKAQLREQEASVVNEIIDSQFTMSVDEREKIMREHEKNMIKLENSLTLNKLKQRQILEEKLAEKRAKRMEQLEQQQLAAAKKNEKRHFEDDEEDQQVAALKLLKSQAEERVAMLTEEDAETNFDEELEKVKLEILQQRAVALREQEDRLGGMVAQLQLNKAKELSEIDEKQRAINDLKANLIDDLNERGVMSDIEAEQCLDQHRAQQEKLTRKLDNEKDKQEKMLKKKLADRLQSREKTLLDSYEDRLKEVLDKSSNKIAAKLRKAAIMHKRSVAIEEFKTRMEKEISQSLEELRREHNIKKTKLTQELELRFVAVWCNKENSRELINTLHDNTQEVDEDEHDLLNSSSASMLKERIARSVSLYQGSSLATLPESRPIIEPTKLEIAKV</sequence>
<dbReference type="GO" id="GO:0060170">
    <property type="term" value="C:ciliary membrane"/>
    <property type="evidence" value="ECO:0007669"/>
    <property type="project" value="TreeGrafter"/>
</dbReference>
<dbReference type="Pfam" id="PF12297">
    <property type="entry name" value="EVC2_like"/>
    <property type="match status" value="1"/>
</dbReference>
<proteinExistence type="predicted"/>
<evidence type="ECO:0000256" key="4">
    <source>
        <dbReference type="ARBA" id="ARBA00022490"/>
    </source>
</evidence>
<evidence type="ECO:0000256" key="2">
    <source>
        <dbReference type="ARBA" id="ARBA00004162"/>
    </source>
</evidence>
<evidence type="ECO:0000256" key="5">
    <source>
        <dbReference type="ARBA" id="ARBA00022692"/>
    </source>
</evidence>
<keyword evidence="10" id="KW-0175">Coiled coil</keyword>
<gene>
    <name evidence="12" type="ORF">EB796_020669</name>
</gene>
<reference evidence="12" key="1">
    <citation type="submission" date="2020-06" db="EMBL/GenBank/DDBJ databases">
        <title>Draft genome of Bugula neritina, a colonial animal packing powerful symbionts and potential medicines.</title>
        <authorList>
            <person name="Rayko M."/>
        </authorList>
    </citation>
    <scope>NUCLEOTIDE SEQUENCE [LARGE SCALE GENOMIC DNA]</scope>
    <source>
        <strain evidence="12">Kwan_BN1</strain>
    </source>
</reference>
<protein>
    <submittedName>
        <fullName evidence="12">EVC2</fullName>
    </submittedName>
</protein>
<feature type="transmembrane region" description="Helical" evidence="11">
    <location>
        <begin position="643"/>
        <end position="670"/>
    </location>
</feature>
<evidence type="ECO:0000313" key="13">
    <source>
        <dbReference type="Proteomes" id="UP000593567"/>
    </source>
</evidence>
<evidence type="ECO:0000256" key="7">
    <source>
        <dbReference type="ARBA" id="ARBA00023136"/>
    </source>
</evidence>
<evidence type="ECO:0000256" key="11">
    <source>
        <dbReference type="SAM" id="Phobius"/>
    </source>
</evidence>
<dbReference type="PANTHER" id="PTHR16795">
    <property type="entry name" value="LIMBIN/ELLIS-VAN CREVELD PROTEIN"/>
    <property type="match status" value="1"/>
</dbReference>
<keyword evidence="6 11" id="KW-1133">Transmembrane helix</keyword>
<keyword evidence="8" id="KW-0206">Cytoskeleton</keyword>
<comment type="caution">
    <text evidence="12">The sequence shown here is derived from an EMBL/GenBank/DDBJ whole genome shotgun (WGS) entry which is preliminary data.</text>
</comment>
<dbReference type="InterPro" id="IPR022076">
    <property type="entry name" value="Limbin"/>
</dbReference>
<organism evidence="12 13">
    <name type="scientific">Bugula neritina</name>
    <name type="common">Brown bryozoan</name>
    <name type="synonym">Sertularia neritina</name>
    <dbReference type="NCBI Taxonomy" id="10212"/>
    <lineage>
        <taxon>Eukaryota</taxon>
        <taxon>Metazoa</taxon>
        <taxon>Spiralia</taxon>
        <taxon>Lophotrochozoa</taxon>
        <taxon>Bryozoa</taxon>
        <taxon>Gymnolaemata</taxon>
        <taxon>Cheilostomatida</taxon>
        <taxon>Flustrina</taxon>
        <taxon>Buguloidea</taxon>
        <taxon>Bugulidae</taxon>
        <taxon>Bugula</taxon>
    </lineage>
</organism>
<evidence type="ECO:0000256" key="6">
    <source>
        <dbReference type="ARBA" id="ARBA00022989"/>
    </source>
</evidence>